<dbReference type="InterPro" id="IPR036901">
    <property type="entry name" value="Asp/Orn_carbamoylTrfase_sf"/>
</dbReference>
<protein>
    <submittedName>
        <fullName evidence="3">Aspartate carbamoyltransferase</fullName>
        <ecNumber evidence="3">2.1.3.2</ecNumber>
    </submittedName>
</protein>
<dbReference type="GO" id="GO:0004070">
    <property type="term" value="F:aspartate carbamoyltransferase activity"/>
    <property type="evidence" value="ECO:0007669"/>
    <property type="project" value="UniProtKB-EC"/>
</dbReference>
<dbReference type="PANTHER" id="PTHR45753">
    <property type="entry name" value="ORNITHINE CARBAMOYLTRANSFERASE, MITOCHONDRIAL"/>
    <property type="match status" value="1"/>
</dbReference>
<dbReference type="PANTHER" id="PTHR45753:SF6">
    <property type="entry name" value="ASPARTATE CARBAMOYLTRANSFERASE"/>
    <property type="match status" value="1"/>
</dbReference>
<dbReference type="GO" id="GO:0016597">
    <property type="term" value="F:amino acid binding"/>
    <property type="evidence" value="ECO:0007669"/>
    <property type="project" value="InterPro"/>
</dbReference>
<name>A0A160TQ98_9ZZZZ</name>
<accession>A0A160TQ98</accession>
<sequence>MVLTPDFGPRDIYAQVEKTSIKGRHLTFIDDLSSDELDNVFLTAEMFEPYWRSGLELLRHRILCTLFFQPSTRTRFSHETAMYRLGGNVLTESNPLVSSSAAKNESLYDSIRVISQYADVLVLRHPDDERVLADIELLAGDTIPIISGGYGNVTHPTQGLLDMYTAWRVLGGDFSTMSVMIATPDLSRARSGQSFALGLARMGARIVYSGTTGLRTPDVIREKLDGMDATYVEHNDLTIRQQEDLIADEGIDLLYLPGCSVKKGDPGRDDFMKKMEEYYFTVDGLEKIREQSGKTVGVMHSLPRNEGEFDFGIDQTAHELYFKQIGFSVPLRMSLIANIVGLN</sequence>
<dbReference type="EC" id="2.1.3.2" evidence="3"/>
<dbReference type="Gene3D" id="3.40.50.1370">
    <property type="entry name" value="Aspartate/ornithine carbamoyltransferase"/>
    <property type="match status" value="2"/>
</dbReference>
<dbReference type="PRINTS" id="PR00100">
    <property type="entry name" value="AOTCASE"/>
</dbReference>
<organism evidence="3">
    <name type="scientific">hydrothermal vent metagenome</name>
    <dbReference type="NCBI Taxonomy" id="652676"/>
    <lineage>
        <taxon>unclassified sequences</taxon>
        <taxon>metagenomes</taxon>
        <taxon>ecological metagenomes</taxon>
    </lineage>
</organism>
<dbReference type="InterPro" id="IPR006132">
    <property type="entry name" value="Asp/Orn_carbamoyltranf_P-bd"/>
</dbReference>
<dbReference type="SUPFAM" id="SSF53671">
    <property type="entry name" value="Aspartate/ornithine carbamoyltransferase"/>
    <property type="match status" value="1"/>
</dbReference>
<dbReference type="EMBL" id="CZRL01000007">
    <property type="protein sequence ID" value="CUS49845.1"/>
    <property type="molecule type" value="Genomic_DNA"/>
</dbReference>
<evidence type="ECO:0000256" key="1">
    <source>
        <dbReference type="ARBA" id="ARBA00022679"/>
    </source>
</evidence>
<dbReference type="AlphaFoldDB" id="A0A160TQ98"/>
<dbReference type="GO" id="GO:0006520">
    <property type="term" value="P:amino acid metabolic process"/>
    <property type="evidence" value="ECO:0007669"/>
    <property type="project" value="InterPro"/>
</dbReference>
<dbReference type="InterPro" id="IPR006130">
    <property type="entry name" value="Asp/Orn_carbamoylTrfase"/>
</dbReference>
<feature type="domain" description="Aspartate/ornithine carbamoyltransferase carbamoyl-P binding" evidence="2">
    <location>
        <begin position="24"/>
        <end position="166"/>
    </location>
</feature>
<dbReference type="PRINTS" id="PR00101">
    <property type="entry name" value="ATCASE"/>
</dbReference>
<evidence type="ECO:0000313" key="3">
    <source>
        <dbReference type="EMBL" id="CUS49845.1"/>
    </source>
</evidence>
<keyword evidence="1 3" id="KW-0808">Transferase</keyword>
<evidence type="ECO:0000259" key="2">
    <source>
        <dbReference type="Pfam" id="PF02729"/>
    </source>
</evidence>
<proteinExistence type="predicted"/>
<reference evidence="3" key="1">
    <citation type="submission" date="2015-10" db="EMBL/GenBank/DDBJ databases">
        <authorList>
            <person name="Gilbert D.G."/>
        </authorList>
    </citation>
    <scope>NUCLEOTIDE SEQUENCE</scope>
</reference>
<gene>
    <name evidence="3" type="ORF">MGWOODY_XGa412</name>
</gene>
<dbReference type="Pfam" id="PF02729">
    <property type="entry name" value="OTCace_N"/>
    <property type="match status" value="1"/>
</dbReference>